<sequence>MKTATIILPNGKGNYRELLNKYESYTYKFENEQLKISFLTEKDMYDLSTNIRNLLSEEDINVEDKLWLIKQYLNDIRLEKFDD</sequence>
<accession>A0ABQ1JCN6</accession>
<comment type="caution">
    <text evidence="1">The sequence shown here is derived from an EMBL/GenBank/DDBJ whole genome shotgun (WGS) entry which is preliminary data.</text>
</comment>
<keyword evidence="2" id="KW-1185">Reference proteome</keyword>
<evidence type="ECO:0000313" key="1">
    <source>
        <dbReference type="EMBL" id="GGB65192.1"/>
    </source>
</evidence>
<proteinExistence type="predicted"/>
<protein>
    <submittedName>
        <fullName evidence="1">Uncharacterized protein</fullName>
    </submittedName>
</protein>
<evidence type="ECO:0000313" key="2">
    <source>
        <dbReference type="Proteomes" id="UP000615760"/>
    </source>
</evidence>
<dbReference type="Proteomes" id="UP000615760">
    <property type="component" value="Unassembled WGS sequence"/>
</dbReference>
<dbReference type="EMBL" id="BMJE01000001">
    <property type="protein sequence ID" value="GGB65192.1"/>
    <property type="molecule type" value="Genomic_DNA"/>
</dbReference>
<name>A0ABQ1JCN6_9FLAO</name>
<gene>
    <name evidence="1" type="ORF">GCM10007424_01380</name>
</gene>
<dbReference type="RefSeq" id="WP_188619303.1">
    <property type="nucleotide sequence ID" value="NZ_BMJE01000001.1"/>
</dbReference>
<reference evidence="2" key="1">
    <citation type="journal article" date="2019" name="Int. J. Syst. Evol. Microbiol.">
        <title>The Global Catalogue of Microorganisms (GCM) 10K type strain sequencing project: providing services to taxonomists for standard genome sequencing and annotation.</title>
        <authorList>
            <consortium name="The Broad Institute Genomics Platform"/>
            <consortium name="The Broad Institute Genome Sequencing Center for Infectious Disease"/>
            <person name="Wu L."/>
            <person name="Ma J."/>
        </authorList>
    </citation>
    <scope>NUCLEOTIDE SEQUENCE [LARGE SCALE GENOMIC DNA]</scope>
    <source>
        <strain evidence="2">CGMCC 1.15461</strain>
    </source>
</reference>
<organism evidence="1 2">
    <name type="scientific">Flavobacterium suaedae</name>
    <dbReference type="NCBI Taxonomy" id="1767027"/>
    <lineage>
        <taxon>Bacteria</taxon>
        <taxon>Pseudomonadati</taxon>
        <taxon>Bacteroidota</taxon>
        <taxon>Flavobacteriia</taxon>
        <taxon>Flavobacteriales</taxon>
        <taxon>Flavobacteriaceae</taxon>
        <taxon>Flavobacterium</taxon>
    </lineage>
</organism>